<dbReference type="InterPro" id="IPR041577">
    <property type="entry name" value="RT_RNaseH_2"/>
</dbReference>
<feature type="domain" description="Reverse transcriptase/retrotransposon-derived protein RNase H-like" evidence="3">
    <location>
        <begin position="570"/>
        <end position="611"/>
    </location>
</feature>
<dbReference type="GO" id="GO:0003824">
    <property type="term" value="F:catalytic activity"/>
    <property type="evidence" value="ECO:0007669"/>
    <property type="project" value="UniProtKB-KW"/>
</dbReference>
<organism evidence="6 7">
    <name type="scientific">Hevea brasiliensis</name>
    <name type="common">Para rubber tree</name>
    <name type="synonym">Siphonia brasiliensis</name>
    <dbReference type="NCBI Taxonomy" id="3981"/>
    <lineage>
        <taxon>Eukaryota</taxon>
        <taxon>Viridiplantae</taxon>
        <taxon>Streptophyta</taxon>
        <taxon>Embryophyta</taxon>
        <taxon>Tracheophyta</taxon>
        <taxon>Spermatophyta</taxon>
        <taxon>Magnoliopsida</taxon>
        <taxon>eudicotyledons</taxon>
        <taxon>Gunneridae</taxon>
        <taxon>Pentapetalae</taxon>
        <taxon>rosids</taxon>
        <taxon>fabids</taxon>
        <taxon>Malpighiales</taxon>
        <taxon>Euphorbiaceae</taxon>
        <taxon>Crotonoideae</taxon>
        <taxon>Micrandreae</taxon>
        <taxon>Hevea</taxon>
    </lineage>
</organism>
<keyword evidence="1" id="KW-0511">Multifunctional enzyme</keyword>
<protein>
    <recommendedName>
        <fullName evidence="8">Reverse transcriptase/retrotransposon-derived protein RNase H-like domain-containing protein</fullName>
    </recommendedName>
</protein>
<evidence type="ECO:0000313" key="6">
    <source>
        <dbReference type="EMBL" id="KAF2311626.1"/>
    </source>
</evidence>
<dbReference type="Pfam" id="PF19259">
    <property type="entry name" value="Ty3_capsid"/>
    <property type="match status" value="1"/>
</dbReference>
<dbReference type="PANTHER" id="PTHR37984:SF5">
    <property type="entry name" value="PROTEIN NYNRIN-LIKE"/>
    <property type="match status" value="1"/>
</dbReference>
<dbReference type="EMBL" id="JAAGAX010000006">
    <property type="protein sequence ID" value="KAF2311626.1"/>
    <property type="molecule type" value="Genomic_DNA"/>
</dbReference>
<evidence type="ECO:0000259" key="5">
    <source>
        <dbReference type="Pfam" id="PF24626"/>
    </source>
</evidence>
<evidence type="ECO:0000259" key="3">
    <source>
        <dbReference type="Pfam" id="PF17919"/>
    </source>
</evidence>
<dbReference type="Proteomes" id="UP000467840">
    <property type="component" value="Chromosome 14"/>
</dbReference>
<reference evidence="6 7" key="1">
    <citation type="journal article" date="2020" name="Mol. Plant">
        <title>The Chromosome-Based Rubber Tree Genome Provides New Insights into Spurge Genome Evolution and Rubber Biosynthesis.</title>
        <authorList>
            <person name="Liu J."/>
            <person name="Shi C."/>
            <person name="Shi C.C."/>
            <person name="Li W."/>
            <person name="Zhang Q.J."/>
            <person name="Zhang Y."/>
            <person name="Li K."/>
            <person name="Lu H.F."/>
            <person name="Shi C."/>
            <person name="Zhu S.T."/>
            <person name="Xiao Z.Y."/>
            <person name="Nan H."/>
            <person name="Yue Y."/>
            <person name="Zhu X.G."/>
            <person name="Wu Y."/>
            <person name="Hong X.N."/>
            <person name="Fan G.Y."/>
            <person name="Tong Y."/>
            <person name="Zhang D."/>
            <person name="Mao C.L."/>
            <person name="Liu Y.L."/>
            <person name="Hao S.J."/>
            <person name="Liu W.Q."/>
            <person name="Lv M.Q."/>
            <person name="Zhang H.B."/>
            <person name="Liu Y."/>
            <person name="Hu-Tang G.R."/>
            <person name="Wang J.P."/>
            <person name="Wang J.H."/>
            <person name="Sun Y.H."/>
            <person name="Ni S.B."/>
            <person name="Chen W.B."/>
            <person name="Zhang X.C."/>
            <person name="Jiao Y.N."/>
            <person name="Eichler E.E."/>
            <person name="Li G.H."/>
            <person name="Liu X."/>
            <person name="Gao L.Z."/>
        </authorList>
    </citation>
    <scope>NUCLEOTIDE SEQUENCE [LARGE SCALE GENOMIC DNA]</scope>
    <source>
        <strain evidence="7">cv. GT1</strain>
        <tissue evidence="6">Leaf</tissue>
    </source>
</reference>
<keyword evidence="2" id="KW-0175">Coiled coil</keyword>
<feature type="coiled-coil region" evidence="2">
    <location>
        <begin position="11"/>
        <end position="42"/>
    </location>
</feature>
<evidence type="ECO:0000256" key="2">
    <source>
        <dbReference type="SAM" id="Coils"/>
    </source>
</evidence>
<feature type="domain" description="Ty3 transposon capsid-like protein" evidence="4">
    <location>
        <begin position="103"/>
        <end position="239"/>
    </location>
</feature>
<dbReference type="InterPro" id="IPR043128">
    <property type="entry name" value="Rev_trsase/Diguanyl_cyclase"/>
</dbReference>
<accession>A0A6A6MHL0</accession>
<evidence type="ECO:0000259" key="4">
    <source>
        <dbReference type="Pfam" id="PF19259"/>
    </source>
</evidence>
<dbReference type="InterPro" id="IPR045358">
    <property type="entry name" value="Ty3_capsid"/>
</dbReference>
<dbReference type="InterPro" id="IPR043502">
    <property type="entry name" value="DNA/RNA_pol_sf"/>
</dbReference>
<name>A0A6A6MHL0_HEVBR</name>
<evidence type="ECO:0000313" key="7">
    <source>
        <dbReference type="Proteomes" id="UP000467840"/>
    </source>
</evidence>
<dbReference type="Gene3D" id="3.30.70.270">
    <property type="match status" value="1"/>
</dbReference>
<sequence length="732" mass="83629">MADGTRGQEWRREFLSLMREMEDRIEKKQTELRKENESSTQQAIEELKSLMAGISLQYNELATSRGHVGTSQAREFYNSSYSHSWSRFPKLDFPHFSGDDIESWLIKVEYYFEVTNTPIENRVKIAAMHLDGKAVQWHQGYVRVKGTEAYGRWDEYVQGMKARFGILVFDDLLADLKNLKQTGTLQDYFAFDALYPKVGIREDQALSFFLSGLVDELQMPIRMFKPKSLSEAYSIARLQEITVATLQNKPKSVGKASYTTTSVSSFSPTSSVGSITRGNNAKDQTGILPLPNNASKLPMGISKLLNNLNSKQFNEKREKGLCFWCDEKFLPGHKCMKCQAFVMQIIVDKGEDGEEIEEIKVGEELQLSLSALKGTQGAQTMCIHGCRGKLQLQVLVDIGSTHNFLGAHVAKKLRCDVEPWLETLGEITWNFKKLKMKFQLGHRTCVLRGERFGRLQLINDKKLHILMHKQHQLAFMQLVMAQPISLFTTDVVSLGSWPELYQLLSEYEDVFAEPKGLPLRRNHDHKIPFQVGDSLVNIRPYKYATFQKDAIEQMIARPLIDLLEKDSFSWTPQAHSTFDELKRAMITALVLALPSYDKVFVVETDASRGALYGVQPPLHVSYVPGDSAVEAVYKQLRSRESAIALSKHHLQRAMSRMRQQVDKHRTNREFEIGDMVYLRLHPYVQHSLACGALKLQAKYNSPYRVIDKIGKAAYRLQLPFDALIYDVFMCLY</sequence>
<evidence type="ECO:0008006" key="8">
    <source>
        <dbReference type="Google" id="ProtNLM"/>
    </source>
</evidence>
<comment type="caution">
    <text evidence="6">The sequence shown here is derived from an EMBL/GenBank/DDBJ whole genome shotgun (WGS) entry which is preliminary data.</text>
</comment>
<dbReference type="InterPro" id="IPR056924">
    <property type="entry name" value="SH3_Tf2-1"/>
</dbReference>
<evidence type="ECO:0000256" key="1">
    <source>
        <dbReference type="ARBA" id="ARBA00023268"/>
    </source>
</evidence>
<dbReference type="SUPFAM" id="SSF56672">
    <property type="entry name" value="DNA/RNA polymerases"/>
    <property type="match status" value="1"/>
</dbReference>
<dbReference type="InterPro" id="IPR050951">
    <property type="entry name" value="Retrovirus_Pol_polyprotein"/>
</dbReference>
<dbReference type="Pfam" id="PF17919">
    <property type="entry name" value="RT_RNaseH_2"/>
    <property type="match status" value="1"/>
</dbReference>
<dbReference type="Pfam" id="PF24626">
    <property type="entry name" value="SH3_Tf2-1"/>
    <property type="match status" value="1"/>
</dbReference>
<dbReference type="PANTHER" id="PTHR37984">
    <property type="entry name" value="PROTEIN CBG26694"/>
    <property type="match status" value="1"/>
</dbReference>
<gene>
    <name evidence="6" type="ORF">GH714_025327</name>
</gene>
<dbReference type="AlphaFoldDB" id="A0A6A6MHL0"/>
<keyword evidence="7" id="KW-1185">Reference proteome</keyword>
<feature type="domain" description="Tf2-1-like SH3-like" evidence="5">
    <location>
        <begin position="673"/>
        <end position="728"/>
    </location>
</feature>
<proteinExistence type="predicted"/>